<organism evidence="11 12">
    <name type="scientific">Brooklawnia cerclae</name>
    <dbReference type="NCBI Taxonomy" id="349934"/>
    <lineage>
        <taxon>Bacteria</taxon>
        <taxon>Bacillati</taxon>
        <taxon>Actinomycetota</taxon>
        <taxon>Actinomycetes</taxon>
        <taxon>Propionibacteriales</taxon>
        <taxon>Propionibacteriaceae</taxon>
        <taxon>Brooklawnia</taxon>
    </lineage>
</organism>
<dbReference type="Gene3D" id="3.40.220.10">
    <property type="entry name" value="Leucine Aminopeptidase, subunit E, domain 1"/>
    <property type="match status" value="1"/>
</dbReference>
<evidence type="ECO:0000256" key="3">
    <source>
        <dbReference type="ARBA" id="ARBA00009528"/>
    </source>
</evidence>
<keyword evidence="6 8" id="KW-0378">Hydrolase</keyword>
<dbReference type="GO" id="GO:0004177">
    <property type="term" value="F:aminopeptidase activity"/>
    <property type="evidence" value="ECO:0007669"/>
    <property type="project" value="UniProtKB-KW"/>
</dbReference>
<keyword evidence="5 8" id="KW-0645">Protease</keyword>
<feature type="binding site" evidence="8">
    <location>
        <position position="361"/>
    </location>
    <ligand>
        <name>Mn(2+)</name>
        <dbReference type="ChEBI" id="CHEBI:29035"/>
        <label>2</label>
    </ligand>
</feature>
<sequence>MATQQQPLFDPSRFDPSRVRLPAIELTRSIGKATDVVIGMINPRGRATLVGAPPEVEREASRNGGPLLSQLLDQGARADLDVVALLTLPGVRVVVVGLGDDVDLAPEDLRRAAGIGVRRISQIDSPTPHRVAISLEATTDTLLRAVAEGSLLATHTFRKLTREPAAPRIESVSVIGGARSGQQALDAGRVCAEAVCVARDWADLPPNLLGPGELADQTRYWLKDARIDVEVLDEKALDKAGFGGVLAVGGGSVRPPRLVRLDYHPRGAHQHLALVGKGITYDSGGYNLKGAESLFTMKHDMAGAAAVIAATRTIADLGLPVHVTTYAPLAESMISGSAYRPGDVITMYDGTTVENADSDCEGRIVLADALARANEDSPDLVVDIATLTGACVVALGTRIGGLMASDDATADRLLDAAEAAGEEFWQLPITRHTRSLLTSEVADLRSKRDRFGGATYAGAFLQHFVAEGTAWAHLDVAGPAWNRDAPHDYVPAQATGMGVRTLVALAEAMSH</sequence>
<evidence type="ECO:0000313" key="12">
    <source>
        <dbReference type="Proteomes" id="UP000749311"/>
    </source>
</evidence>
<feature type="binding site" evidence="8">
    <location>
        <position position="277"/>
    </location>
    <ligand>
        <name>Mn(2+)</name>
        <dbReference type="ChEBI" id="CHEBI:29035"/>
        <label>2</label>
    </ligand>
</feature>
<comment type="function">
    <text evidence="7 8">Presumably involved in the processing and regular turnover of intracellular proteins. Catalyzes the removal of unsubstituted N-terminal amino acids from various peptides.</text>
</comment>
<evidence type="ECO:0000256" key="7">
    <source>
        <dbReference type="ARBA" id="ARBA00049972"/>
    </source>
</evidence>
<evidence type="ECO:0000256" key="6">
    <source>
        <dbReference type="ARBA" id="ARBA00022801"/>
    </source>
</evidence>
<feature type="active site" evidence="8">
    <location>
        <position position="289"/>
    </location>
</feature>
<dbReference type="InterPro" id="IPR011356">
    <property type="entry name" value="Leucine_aapep/pepB"/>
</dbReference>
<reference evidence="11 12" key="1">
    <citation type="submission" date="2020-02" db="EMBL/GenBank/DDBJ databases">
        <title>Sequencing the genomes of 1000 actinobacteria strains.</title>
        <authorList>
            <person name="Klenk H.-P."/>
        </authorList>
    </citation>
    <scope>NUCLEOTIDE SEQUENCE [LARGE SCALE GENOMIC DNA]</scope>
    <source>
        <strain evidence="11 12">DSM 19609</strain>
    </source>
</reference>
<comment type="catalytic activity">
    <reaction evidence="2 8">
        <text>Release of an N-terminal amino acid, preferentially leucine, but not glutamic or aspartic acids.</text>
        <dbReference type="EC" id="3.4.11.10"/>
    </reaction>
</comment>
<feature type="binding site" evidence="8">
    <location>
        <position position="282"/>
    </location>
    <ligand>
        <name>Mn(2+)</name>
        <dbReference type="ChEBI" id="CHEBI:29035"/>
        <label>1</label>
    </ligand>
</feature>
<comment type="cofactor">
    <cofactor evidence="8">
        <name>Mn(2+)</name>
        <dbReference type="ChEBI" id="CHEBI:29035"/>
    </cofactor>
    <text evidence="8">Binds 2 manganese ions per subunit.</text>
</comment>
<dbReference type="SUPFAM" id="SSF52949">
    <property type="entry name" value="Macro domain-like"/>
    <property type="match status" value="1"/>
</dbReference>
<dbReference type="InterPro" id="IPR043472">
    <property type="entry name" value="Macro_dom-like"/>
</dbReference>
<dbReference type="HAMAP" id="MF_00181">
    <property type="entry name" value="Cytosol_peptidase_M17"/>
    <property type="match status" value="1"/>
</dbReference>
<feature type="binding site" evidence="8">
    <location>
        <position position="359"/>
    </location>
    <ligand>
        <name>Mn(2+)</name>
        <dbReference type="ChEBI" id="CHEBI:29035"/>
        <label>1</label>
    </ligand>
</feature>
<evidence type="ECO:0000256" key="2">
    <source>
        <dbReference type="ARBA" id="ARBA00000967"/>
    </source>
</evidence>
<dbReference type="Proteomes" id="UP000749311">
    <property type="component" value="Unassembled WGS sequence"/>
</dbReference>
<dbReference type="RefSeq" id="WP_167167491.1">
    <property type="nucleotide sequence ID" value="NZ_BAAAOO010000007.1"/>
</dbReference>
<dbReference type="EC" id="3.4.11.1" evidence="8"/>
<evidence type="ECO:0000259" key="9">
    <source>
        <dbReference type="Pfam" id="PF00883"/>
    </source>
</evidence>
<dbReference type="PANTHER" id="PTHR11963">
    <property type="entry name" value="LEUCINE AMINOPEPTIDASE-RELATED"/>
    <property type="match status" value="1"/>
</dbReference>
<dbReference type="Pfam" id="PF02789">
    <property type="entry name" value="Peptidase_M17_N"/>
    <property type="match status" value="1"/>
</dbReference>
<evidence type="ECO:0000256" key="8">
    <source>
        <dbReference type="HAMAP-Rule" id="MF_00181"/>
    </source>
</evidence>
<keyword evidence="8" id="KW-0963">Cytoplasm</keyword>
<accession>A0ABX0SGP9</accession>
<feature type="domain" description="Peptidase M17 leucyl aminopeptidase N-terminal" evidence="10">
    <location>
        <begin position="85"/>
        <end position="160"/>
    </location>
</feature>
<comment type="subcellular location">
    <subcellularLocation>
        <location evidence="8">Cytoplasm</location>
    </subcellularLocation>
</comment>
<dbReference type="EC" id="3.4.11.10" evidence="8"/>
<comment type="similarity">
    <text evidence="3 8">Belongs to the peptidase M17 family.</text>
</comment>
<protein>
    <recommendedName>
        <fullName evidence="8">Probable cytosol aminopeptidase</fullName>
        <ecNumber evidence="8">3.4.11.1</ecNumber>
    </recommendedName>
    <alternativeName>
        <fullName evidence="8">Leucine aminopeptidase</fullName>
        <shortName evidence="8">LAP</shortName>
        <ecNumber evidence="8">3.4.11.10</ecNumber>
    </alternativeName>
    <alternativeName>
        <fullName evidence="8">Leucyl aminopeptidase</fullName>
    </alternativeName>
</protein>
<keyword evidence="8" id="KW-0464">Manganese</keyword>
<proteinExistence type="inferred from homology"/>
<gene>
    <name evidence="8" type="primary">pepA</name>
    <name evidence="11" type="ORF">FB473_002212</name>
</gene>
<dbReference type="PRINTS" id="PR00481">
    <property type="entry name" value="LAMNOPPTDASE"/>
</dbReference>
<dbReference type="SUPFAM" id="SSF53187">
    <property type="entry name" value="Zn-dependent exopeptidases"/>
    <property type="match status" value="1"/>
</dbReference>
<evidence type="ECO:0000259" key="10">
    <source>
        <dbReference type="Pfam" id="PF02789"/>
    </source>
</evidence>
<feature type="binding site" evidence="8">
    <location>
        <position position="282"/>
    </location>
    <ligand>
        <name>Mn(2+)</name>
        <dbReference type="ChEBI" id="CHEBI:29035"/>
        <label>2</label>
    </ligand>
</feature>
<dbReference type="InterPro" id="IPR000819">
    <property type="entry name" value="Peptidase_M17_C"/>
</dbReference>
<feature type="domain" description="Cytosol aminopeptidase" evidence="9">
    <location>
        <begin position="197"/>
        <end position="503"/>
    </location>
</feature>
<feature type="binding site" evidence="8">
    <location>
        <position position="361"/>
    </location>
    <ligand>
        <name>Mn(2+)</name>
        <dbReference type="ChEBI" id="CHEBI:29035"/>
        <label>1</label>
    </ligand>
</feature>
<evidence type="ECO:0000256" key="4">
    <source>
        <dbReference type="ARBA" id="ARBA00022438"/>
    </source>
</evidence>
<evidence type="ECO:0000313" key="11">
    <source>
        <dbReference type="EMBL" id="NIH57567.1"/>
    </source>
</evidence>
<evidence type="ECO:0000256" key="1">
    <source>
        <dbReference type="ARBA" id="ARBA00000135"/>
    </source>
</evidence>
<evidence type="ECO:0000256" key="5">
    <source>
        <dbReference type="ARBA" id="ARBA00022670"/>
    </source>
</evidence>
<feature type="binding site" evidence="8">
    <location>
        <position position="300"/>
    </location>
    <ligand>
        <name>Mn(2+)</name>
        <dbReference type="ChEBI" id="CHEBI:29035"/>
        <label>2</label>
    </ligand>
</feature>
<dbReference type="InterPro" id="IPR023042">
    <property type="entry name" value="Peptidase_M17_leu_NH2_pept"/>
</dbReference>
<comment type="caution">
    <text evidence="11">The sequence shown here is derived from an EMBL/GenBank/DDBJ whole genome shotgun (WGS) entry which is preliminary data.</text>
</comment>
<dbReference type="Pfam" id="PF00883">
    <property type="entry name" value="Peptidase_M17"/>
    <property type="match status" value="1"/>
</dbReference>
<name>A0ABX0SGP9_9ACTN</name>
<dbReference type="InterPro" id="IPR008283">
    <property type="entry name" value="Peptidase_M17_N"/>
</dbReference>
<dbReference type="EMBL" id="JAAMOZ010000001">
    <property type="protein sequence ID" value="NIH57567.1"/>
    <property type="molecule type" value="Genomic_DNA"/>
</dbReference>
<dbReference type="Gene3D" id="3.40.630.10">
    <property type="entry name" value="Zn peptidases"/>
    <property type="match status" value="1"/>
</dbReference>
<dbReference type="PANTHER" id="PTHR11963:SF23">
    <property type="entry name" value="CYTOSOL AMINOPEPTIDASE"/>
    <property type="match status" value="1"/>
</dbReference>
<dbReference type="NCBIfam" id="NF002073">
    <property type="entry name" value="PRK00913.1-2"/>
    <property type="match status" value="1"/>
</dbReference>
<comment type="catalytic activity">
    <reaction evidence="1 8">
        <text>Release of an N-terminal amino acid, Xaa-|-Yaa-, in which Xaa is preferably Leu, but may be other amino acids including Pro although not Arg or Lys, and Yaa may be Pro. Amino acid amides and methyl esters are also readily hydrolyzed, but rates on arylamides are exceedingly low.</text>
        <dbReference type="EC" id="3.4.11.1"/>
    </reaction>
</comment>
<keyword evidence="4 8" id="KW-0031">Aminopeptidase</keyword>
<keyword evidence="8" id="KW-0479">Metal-binding</keyword>
<feature type="active site" evidence="8">
    <location>
        <position position="363"/>
    </location>
</feature>
<keyword evidence="12" id="KW-1185">Reference proteome</keyword>